<proteinExistence type="predicted"/>
<dbReference type="SUPFAM" id="SSF56436">
    <property type="entry name" value="C-type lectin-like"/>
    <property type="match status" value="1"/>
</dbReference>
<name>A0A8S5V8N5_9CAUD</name>
<dbReference type="InterPro" id="IPR042095">
    <property type="entry name" value="SUMF_sf"/>
</dbReference>
<dbReference type="InterPro" id="IPR016187">
    <property type="entry name" value="CTDL_fold"/>
</dbReference>
<dbReference type="Gene3D" id="3.90.1580.10">
    <property type="entry name" value="paralog of FGE (formylglycine-generating enzyme)"/>
    <property type="match status" value="1"/>
</dbReference>
<organism evidence="1">
    <name type="scientific">Caudovirales sp. ctCpR1</name>
    <dbReference type="NCBI Taxonomy" id="2825760"/>
    <lineage>
        <taxon>Viruses</taxon>
        <taxon>Duplodnaviria</taxon>
        <taxon>Heunggongvirae</taxon>
        <taxon>Uroviricota</taxon>
        <taxon>Caudoviricetes</taxon>
    </lineage>
</organism>
<reference evidence="1" key="1">
    <citation type="journal article" date="2021" name="Proc. Natl. Acad. Sci. U.S.A.">
        <title>A Catalog of Tens of Thousands of Viruses from Human Metagenomes Reveals Hidden Associations with Chronic Diseases.</title>
        <authorList>
            <person name="Tisza M.J."/>
            <person name="Buck C.B."/>
        </authorList>
    </citation>
    <scope>NUCLEOTIDE SEQUENCE</scope>
    <source>
        <strain evidence="1">CtCpR1</strain>
    </source>
</reference>
<accession>A0A8S5V8N5</accession>
<evidence type="ECO:0008006" key="2">
    <source>
        <dbReference type="Google" id="ProtNLM"/>
    </source>
</evidence>
<sequence length="364" mass="39351">MANNFDAMRMAVQAVFPTNDVLMDDKDEPSIMVYIPAFRLCDVLSTSDTSVHPAFRMNGKEIAGFYMGKYQTKHYNGRAYSLPAQDPANSQNYDQFRQQAAAKGAGWHETTNAEWAAIALWCHKNGCEPKGNNNYGKDTSESGYIAIPAPGVQDNNKTARVLTGTGPITWSHNGQMDGIFDMNGNVWEWVLGLRLVKGELQIIADNNAADSSCDSSASSAAWKAIKASDGTLITPDGNGTTEGSVKLDFISNKGVWSANMTDRKDEGRGCSFKDVTADSTVVDAAKLLLMSLALMPDTALTGTGIDATYGGDYFYFNNGADERCPPRGGSWYNGGNAGVFYLDLSGPRSNTWSHIGGRCAFVKQ</sequence>
<protein>
    <recommendedName>
        <fullName evidence="2">Sulfatase-modifying factor enzyme domain-containing protein</fullName>
    </recommendedName>
</protein>
<dbReference type="EMBL" id="BK016224">
    <property type="protein sequence ID" value="DAG03121.1"/>
    <property type="molecule type" value="Genomic_DNA"/>
</dbReference>
<evidence type="ECO:0000313" key="1">
    <source>
        <dbReference type="EMBL" id="DAG03121.1"/>
    </source>
</evidence>